<evidence type="ECO:0000256" key="1">
    <source>
        <dbReference type="SAM" id="MobiDB-lite"/>
    </source>
</evidence>
<evidence type="ECO:0000313" key="3">
    <source>
        <dbReference type="Proteomes" id="UP001189429"/>
    </source>
</evidence>
<feature type="region of interest" description="Disordered" evidence="1">
    <location>
        <begin position="1"/>
        <end position="74"/>
    </location>
</feature>
<name>A0ABN9WZJ7_9DINO</name>
<dbReference type="EMBL" id="CAUYUJ010019598">
    <property type="protein sequence ID" value="CAK0892332.1"/>
    <property type="molecule type" value="Genomic_DNA"/>
</dbReference>
<comment type="caution">
    <text evidence="2">The sequence shown here is derived from an EMBL/GenBank/DDBJ whole genome shotgun (WGS) entry which is preliminary data.</text>
</comment>
<reference evidence="2" key="1">
    <citation type="submission" date="2023-10" db="EMBL/GenBank/DDBJ databases">
        <authorList>
            <person name="Chen Y."/>
            <person name="Shah S."/>
            <person name="Dougan E. K."/>
            <person name="Thang M."/>
            <person name="Chan C."/>
        </authorList>
    </citation>
    <scope>NUCLEOTIDE SEQUENCE [LARGE SCALE GENOMIC DNA]</scope>
</reference>
<feature type="non-terminal residue" evidence="2">
    <location>
        <position position="1"/>
    </location>
</feature>
<gene>
    <name evidence="2" type="ORF">PCOR1329_LOCUS72024</name>
</gene>
<accession>A0ABN9WZJ7</accession>
<protein>
    <submittedName>
        <fullName evidence="2">Uncharacterized protein</fullName>
    </submittedName>
</protein>
<evidence type="ECO:0000313" key="2">
    <source>
        <dbReference type="EMBL" id="CAK0892332.1"/>
    </source>
</evidence>
<feature type="region of interest" description="Disordered" evidence="1">
    <location>
        <begin position="121"/>
        <end position="151"/>
    </location>
</feature>
<feature type="non-terminal residue" evidence="2">
    <location>
        <position position="193"/>
    </location>
</feature>
<dbReference type="Proteomes" id="UP001189429">
    <property type="component" value="Unassembled WGS sequence"/>
</dbReference>
<sequence>PAGARLVQPQPQPQQMGQQHVQHGQPGQPAQCGTAGAAPGPQRQPIPPGQQPTTAMDTDIQQGGRVRRRGLAGARVRPHGAAVFPRRKCRVESQLEVFEVQRAGRVERHAAEPDWASWAPHGLLGRRREGPHRGRGQPDRDGHSWPTAPGSPGVPWYSCPRLLWRRGVRRHSVGWRRRGAPHALGWQYVHFQV</sequence>
<feature type="compositionally biased region" description="Low complexity" evidence="1">
    <location>
        <begin position="7"/>
        <end position="41"/>
    </location>
</feature>
<feature type="compositionally biased region" description="Basic and acidic residues" evidence="1">
    <location>
        <begin position="126"/>
        <end position="143"/>
    </location>
</feature>
<keyword evidence="3" id="KW-1185">Reference proteome</keyword>
<organism evidence="2 3">
    <name type="scientific">Prorocentrum cordatum</name>
    <dbReference type="NCBI Taxonomy" id="2364126"/>
    <lineage>
        <taxon>Eukaryota</taxon>
        <taxon>Sar</taxon>
        <taxon>Alveolata</taxon>
        <taxon>Dinophyceae</taxon>
        <taxon>Prorocentrales</taxon>
        <taxon>Prorocentraceae</taxon>
        <taxon>Prorocentrum</taxon>
    </lineage>
</organism>
<proteinExistence type="predicted"/>